<feature type="transmembrane region" description="Helical" evidence="1">
    <location>
        <begin position="12"/>
        <end position="31"/>
    </location>
</feature>
<evidence type="ECO:0000313" key="3">
    <source>
        <dbReference type="Proteomes" id="UP001286174"/>
    </source>
</evidence>
<feature type="transmembrane region" description="Helical" evidence="1">
    <location>
        <begin position="66"/>
        <end position="85"/>
    </location>
</feature>
<accession>A0AB35U5Z5</accession>
<organism evidence="2 3">
    <name type="scientific">Grylomicrobium aquisgranensis</name>
    <dbReference type="NCBI Taxonomy" id="2926318"/>
    <lineage>
        <taxon>Bacteria</taxon>
        <taxon>Bacillati</taxon>
        <taxon>Bacillota</taxon>
        <taxon>Erysipelotrichia</taxon>
        <taxon>Erysipelotrichales</taxon>
        <taxon>Erysipelotrichaceae</taxon>
        <taxon>Grylomicrobium</taxon>
    </lineage>
</organism>
<protein>
    <recommendedName>
        <fullName evidence="4">Oxidoreductase membrane subunit</fullName>
    </recommendedName>
</protein>
<feature type="transmembrane region" description="Helical" evidence="1">
    <location>
        <begin position="37"/>
        <end position="54"/>
    </location>
</feature>
<dbReference type="Proteomes" id="UP001286174">
    <property type="component" value="Unassembled WGS sequence"/>
</dbReference>
<keyword evidence="1" id="KW-0812">Transmembrane</keyword>
<dbReference type="AlphaFoldDB" id="A0AB35U5Z5"/>
<comment type="caution">
    <text evidence="2">The sequence shown here is derived from an EMBL/GenBank/DDBJ whole genome shotgun (WGS) entry which is preliminary data.</text>
</comment>
<proteinExistence type="predicted"/>
<evidence type="ECO:0000313" key="2">
    <source>
        <dbReference type="EMBL" id="MDX8420385.1"/>
    </source>
</evidence>
<name>A0AB35U5Z5_9FIRM</name>
<sequence length="86" mass="9594">MNKITKITFKQQVFIGIILIIAGNVLALILHKGLFANIAWILYGLILILNPVYPEKYSNDEKRAKLGSRIAGIICILAGILTRYIP</sequence>
<keyword evidence="1" id="KW-0472">Membrane</keyword>
<keyword evidence="1" id="KW-1133">Transmembrane helix</keyword>
<evidence type="ECO:0008006" key="4">
    <source>
        <dbReference type="Google" id="ProtNLM"/>
    </source>
</evidence>
<reference evidence="2 3" key="1">
    <citation type="submission" date="2022-03" db="EMBL/GenBank/DDBJ databases">
        <title>Novel taxa within the pig intestine.</title>
        <authorList>
            <person name="Wylensek D."/>
            <person name="Bishof K."/>
            <person name="Afrizal A."/>
            <person name="Clavel T."/>
        </authorList>
    </citation>
    <scope>NUCLEOTIDE SEQUENCE [LARGE SCALE GENOMIC DNA]</scope>
    <source>
        <strain evidence="2 3">CLA-KB-P133</strain>
    </source>
</reference>
<gene>
    <name evidence="2" type="ORF">MOZ60_09845</name>
</gene>
<evidence type="ECO:0000256" key="1">
    <source>
        <dbReference type="SAM" id="Phobius"/>
    </source>
</evidence>
<keyword evidence="3" id="KW-1185">Reference proteome</keyword>
<dbReference type="RefSeq" id="WP_370596537.1">
    <property type="nucleotide sequence ID" value="NZ_JALBUR010000035.1"/>
</dbReference>
<dbReference type="EMBL" id="JALBUR010000035">
    <property type="protein sequence ID" value="MDX8420385.1"/>
    <property type="molecule type" value="Genomic_DNA"/>
</dbReference>